<dbReference type="Proteomes" id="UP000463939">
    <property type="component" value="Chromosome"/>
</dbReference>
<accession>A0A809S9A7</accession>
<keyword evidence="2" id="KW-1185">Reference proteome</keyword>
<gene>
    <name evidence="1" type="ORF">SFSGTM_15000</name>
</gene>
<dbReference type="AlphaFoldDB" id="A0A809S9A7"/>
<sequence>MNTNKVTVTSFVQECKNLLNPDANIVDIFKQSVANADETIRQDVDWFMRFFNVPPAGVFVKDVLLRLLAIRALLDRTKALTIAPTLQRLFNTAQLLLQRNETLLENIPYSKFAVLCKFQALANQIAFPEDAQQIREALVLKRMENALWGYNEESAIYCILVWPVDQAETPRSIACLTAHSQLLGLILNALAESDDQFGYQALNLKYYSHWLNLRQLLDVGHVENFPAVELDGDMTETILILKNNQAPEGTATRANLDKIGGWIRRIINPRNSDPDDMDSYGTSSTKKLFEGLGHIRINKQIATSKIVTLEDGLQVMFLRESHPVTSNNEMETEDQDLDDDSYDDYVMVEHDCTKVKNLDIVVHSGYAALNQIKNNQQYLYSDLSDTERRTLIDSIIAIANKQQQSIDIYRACIYLLYTLLLGYELKAMPGLVWLQEDKDRINYCSISKDCDQLSIAYIDVRPEAAMVRVKNKRLYKPVRSDLRLPVPAVLQPILRTLFTKYYQYSNDKAYEKSPLATGERQSSKQLIAGYAYVLEQAKLTHLSVNDISNFALKTLLRNSNADLWLTSVIAKRQSSIAQTQTHYATTSVRKLHQIYISQIATVFGEQVEIVTKRSNNHQLYLGDYFRPVIARVNTAFAEMKAGIEHILQGRNVAELRIDELVIVTNICAIFIDQYIAYSCATRNKADNYVHPEQIDADGFTIINDKNISNGYNTRLSYVTNKLQQELLAYESFKAWVIQRFGNAKRAGRQQLKCYQILLLKHEERDNKSSKIVGVAYTRQRAINLLTEDIRAQMPVYTRMKTNANRHYLRSMMTEDQLNGEFIDAYLGHWQLGAEPWDKYSLFDPVTYRQSIKTHIANYVRKLHIPPLISTLQQSLSDELQ</sequence>
<dbReference type="KEGG" id="sniv:SFSGTM_15000"/>
<evidence type="ECO:0000313" key="1">
    <source>
        <dbReference type="EMBL" id="BBP00792.1"/>
    </source>
</evidence>
<proteinExistence type="predicted"/>
<dbReference type="RefSeq" id="WP_162084656.1">
    <property type="nucleotide sequence ID" value="NZ_AP021881.1"/>
</dbReference>
<name>A0A809S9A7_9PROT</name>
<dbReference type="EMBL" id="AP021881">
    <property type="protein sequence ID" value="BBP00792.1"/>
    <property type="molecule type" value="Genomic_DNA"/>
</dbReference>
<organism evidence="1 2">
    <name type="scientific">Sulfuriferula nivalis</name>
    <dbReference type="NCBI Taxonomy" id="2675298"/>
    <lineage>
        <taxon>Bacteria</taxon>
        <taxon>Pseudomonadati</taxon>
        <taxon>Pseudomonadota</taxon>
        <taxon>Betaproteobacteria</taxon>
        <taxon>Nitrosomonadales</taxon>
        <taxon>Sulfuricellaceae</taxon>
        <taxon>Sulfuriferula</taxon>
    </lineage>
</organism>
<protein>
    <submittedName>
        <fullName evidence="1">Uncharacterized protein</fullName>
    </submittedName>
</protein>
<reference evidence="2" key="1">
    <citation type="submission" date="2019-11" db="EMBL/GenBank/DDBJ databases">
        <title>Isolation and characterization of a novel species in the genus Sulfuriferula.</title>
        <authorList>
            <person name="Mochizuki J."/>
            <person name="Kojima H."/>
            <person name="Fukui M."/>
        </authorList>
    </citation>
    <scope>NUCLEOTIDE SEQUENCE [LARGE SCALE GENOMIC DNA]</scope>
    <source>
        <strain evidence="2">SGTM</strain>
    </source>
</reference>
<evidence type="ECO:0000313" key="2">
    <source>
        <dbReference type="Proteomes" id="UP000463939"/>
    </source>
</evidence>